<feature type="compositionally biased region" description="Basic and acidic residues" evidence="3">
    <location>
        <begin position="777"/>
        <end position="1277"/>
    </location>
</feature>
<keyword evidence="6" id="KW-1185">Reference proteome</keyword>
<feature type="region of interest" description="Disordered" evidence="3">
    <location>
        <begin position="505"/>
        <end position="534"/>
    </location>
</feature>
<dbReference type="PANTHER" id="PTHR15398">
    <property type="entry name" value="BROMODOMAIN-CONTAINING PROTEIN 8"/>
    <property type="match status" value="1"/>
</dbReference>
<feature type="region of interest" description="Disordered" evidence="3">
    <location>
        <begin position="322"/>
        <end position="396"/>
    </location>
</feature>
<feature type="compositionally biased region" description="Basic and acidic residues" evidence="3">
    <location>
        <begin position="1558"/>
        <end position="1567"/>
    </location>
</feature>
<dbReference type="PANTHER" id="PTHR15398:SF4">
    <property type="entry name" value="BROMODOMAIN-CONTAINING PROTEIN 8 ISOFORM X1"/>
    <property type="match status" value="1"/>
</dbReference>
<feature type="region of interest" description="Disordered" evidence="3">
    <location>
        <begin position="608"/>
        <end position="659"/>
    </location>
</feature>
<evidence type="ECO:0000256" key="3">
    <source>
        <dbReference type="SAM" id="MobiDB-lite"/>
    </source>
</evidence>
<dbReference type="Pfam" id="PF00439">
    <property type="entry name" value="Bromodomain"/>
    <property type="match status" value="1"/>
</dbReference>
<feature type="compositionally biased region" description="Polar residues" evidence="3">
    <location>
        <begin position="511"/>
        <end position="529"/>
    </location>
</feature>
<dbReference type="InterPro" id="IPR036427">
    <property type="entry name" value="Bromodomain-like_sf"/>
</dbReference>
<feature type="domain" description="Bromo" evidence="4">
    <location>
        <begin position="1922"/>
        <end position="1992"/>
    </location>
</feature>
<accession>A0A0L0GAK2</accession>
<dbReference type="SUPFAM" id="SSF47370">
    <property type="entry name" value="Bromodomain"/>
    <property type="match status" value="1"/>
</dbReference>
<dbReference type="GeneID" id="25902385"/>
<dbReference type="eggNOG" id="ENOG502QRPS">
    <property type="taxonomic scope" value="Eukaryota"/>
</dbReference>
<feature type="compositionally biased region" description="Basic and acidic residues" evidence="3">
    <location>
        <begin position="1334"/>
        <end position="1343"/>
    </location>
</feature>
<feature type="compositionally biased region" description="Low complexity" evidence="3">
    <location>
        <begin position="1403"/>
        <end position="1418"/>
    </location>
</feature>
<feature type="compositionally biased region" description="Basic and acidic residues" evidence="3">
    <location>
        <begin position="2017"/>
        <end position="2028"/>
    </location>
</feature>
<keyword evidence="1 2" id="KW-0103">Bromodomain</keyword>
<evidence type="ECO:0000313" key="5">
    <source>
        <dbReference type="EMBL" id="KNC85934.1"/>
    </source>
</evidence>
<feature type="compositionally biased region" description="Basic and acidic residues" evidence="3">
    <location>
        <begin position="26"/>
        <end position="36"/>
    </location>
</feature>
<dbReference type="SMART" id="SM00297">
    <property type="entry name" value="BROMO"/>
    <property type="match status" value="1"/>
</dbReference>
<evidence type="ECO:0000259" key="4">
    <source>
        <dbReference type="PROSITE" id="PS50014"/>
    </source>
</evidence>
<dbReference type="RefSeq" id="XP_014159836.1">
    <property type="nucleotide sequence ID" value="XM_014304361.1"/>
</dbReference>
<feature type="compositionally biased region" description="Basic residues" evidence="3">
    <location>
        <begin position="1548"/>
        <end position="1557"/>
    </location>
</feature>
<feature type="region of interest" description="Disordered" evidence="3">
    <location>
        <begin position="2017"/>
        <end position="2051"/>
    </location>
</feature>
<feature type="compositionally biased region" description="Low complexity" evidence="3">
    <location>
        <begin position="1784"/>
        <end position="1794"/>
    </location>
</feature>
<dbReference type="PRINTS" id="PR00503">
    <property type="entry name" value="BROMODOMAIN"/>
</dbReference>
<dbReference type="EMBL" id="KQ241676">
    <property type="protein sequence ID" value="KNC85934.1"/>
    <property type="molecule type" value="Genomic_DNA"/>
</dbReference>
<dbReference type="Gene3D" id="1.20.920.10">
    <property type="entry name" value="Bromodomain-like"/>
    <property type="match status" value="1"/>
</dbReference>
<feature type="compositionally biased region" description="Low complexity" evidence="3">
    <location>
        <begin position="1806"/>
        <end position="1823"/>
    </location>
</feature>
<evidence type="ECO:0000256" key="2">
    <source>
        <dbReference type="PROSITE-ProRule" id="PRU00035"/>
    </source>
</evidence>
<dbReference type="PROSITE" id="PS50014">
    <property type="entry name" value="BROMODOMAIN_2"/>
    <property type="match status" value="1"/>
</dbReference>
<feature type="compositionally biased region" description="Basic and acidic residues" evidence="3">
    <location>
        <begin position="750"/>
        <end position="763"/>
    </location>
</feature>
<reference evidence="5 6" key="1">
    <citation type="submission" date="2011-02" db="EMBL/GenBank/DDBJ databases">
        <title>The Genome Sequence of Sphaeroforma arctica JP610.</title>
        <authorList>
            <consortium name="The Broad Institute Genome Sequencing Platform"/>
            <person name="Russ C."/>
            <person name="Cuomo C."/>
            <person name="Young S.K."/>
            <person name="Zeng Q."/>
            <person name="Gargeya S."/>
            <person name="Alvarado L."/>
            <person name="Berlin A."/>
            <person name="Chapman S.B."/>
            <person name="Chen Z."/>
            <person name="Freedman E."/>
            <person name="Gellesch M."/>
            <person name="Goldberg J."/>
            <person name="Griggs A."/>
            <person name="Gujja S."/>
            <person name="Heilman E."/>
            <person name="Heiman D."/>
            <person name="Howarth C."/>
            <person name="Mehta T."/>
            <person name="Neiman D."/>
            <person name="Pearson M."/>
            <person name="Roberts A."/>
            <person name="Saif S."/>
            <person name="Shea T."/>
            <person name="Shenoy N."/>
            <person name="Sisk P."/>
            <person name="Stolte C."/>
            <person name="Sykes S."/>
            <person name="White J."/>
            <person name="Yandava C."/>
            <person name="Burger G."/>
            <person name="Gray M.W."/>
            <person name="Holland P.W.H."/>
            <person name="King N."/>
            <person name="Lang F.B.F."/>
            <person name="Roger A.J."/>
            <person name="Ruiz-Trillo I."/>
            <person name="Haas B."/>
            <person name="Nusbaum C."/>
            <person name="Birren B."/>
        </authorList>
    </citation>
    <scope>NUCLEOTIDE SEQUENCE [LARGE SCALE GENOMIC DNA]</scope>
    <source>
        <strain evidence="5 6">JP610</strain>
    </source>
</reference>
<feature type="compositionally biased region" description="Polar residues" evidence="3">
    <location>
        <begin position="611"/>
        <end position="631"/>
    </location>
</feature>
<feature type="region of interest" description="Disordered" evidence="3">
    <location>
        <begin position="720"/>
        <end position="1455"/>
    </location>
</feature>
<feature type="compositionally biased region" description="Basic and acidic residues" evidence="3">
    <location>
        <begin position="1745"/>
        <end position="1754"/>
    </location>
</feature>
<feature type="compositionally biased region" description="Basic residues" evidence="3">
    <location>
        <begin position="1795"/>
        <end position="1805"/>
    </location>
</feature>
<proteinExistence type="predicted"/>
<feature type="compositionally biased region" description="Basic residues" evidence="3">
    <location>
        <begin position="1755"/>
        <end position="1765"/>
    </location>
</feature>
<feature type="compositionally biased region" description="Polar residues" evidence="3">
    <location>
        <begin position="1869"/>
        <end position="1883"/>
    </location>
</feature>
<feature type="compositionally biased region" description="Basic and acidic residues" evidence="3">
    <location>
        <begin position="1289"/>
        <end position="1322"/>
    </location>
</feature>
<feature type="compositionally biased region" description="Basic and acidic residues" evidence="3">
    <location>
        <begin position="1520"/>
        <end position="1547"/>
    </location>
</feature>
<feature type="compositionally biased region" description="Polar residues" evidence="3">
    <location>
        <begin position="1692"/>
        <end position="1711"/>
    </location>
</feature>
<dbReference type="Proteomes" id="UP000054560">
    <property type="component" value="Unassembled WGS sequence"/>
</dbReference>
<dbReference type="OrthoDB" id="1742084at2759"/>
<dbReference type="GO" id="GO:0035267">
    <property type="term" value="C:NuA4 histone acetyltransferase complex"/>
    <property type="evidence" value="ECO:0007669"/>
    <property type="project" value="TreeGrafter"/>
</dbReference>
<feature type="region of interest" description="Disordered" evidence="3">
    <location>
        <begin position="1"/>
        <end position="44"/>
    </location>
</feature>
<sequence length="2051" mass="226033">MAPDNSTAVSRPRAGSHGSISLPKSKTHEPHAKEEGTAQQTRGLSIGSEIRVSYAEDQNSYADASGWSLREQLTLTQAAYRCGVDDMATVSRLMRKLRTSDRPSHFFSVNSCTSQMKHLEKIAAIVPAKASTHVASAASAVNGSKETGGLERSLSVGGTESSAMVLELSKRLYHARIAEIKLTLAADREEYKALANDIDKIREGVHDQELDTMIQGMHADGVYLPQQPIASTTLKLSTNGVHRTCVLDPALSQPSIENPLAEVHSSRRNVSESCDTFGHGQGKGKGKGKGAMLKAHAAHGNHTTPVEPSITVKLDHQYTKLQKPSTPAATTEPFEEDPDTPKAVSTFSGRKASKESVGTAKHRHHRANSRGPKAKTPPAPPITALSRTTRSKGEAASVTDIMREMEVTSAARLPTSFGRLLINKTSPGLAGETTSVSVPAAHVPENSTDKSEDTSVAVSGLDSVTIIPAQPSTERLNKTIVDAKEAEESVGIVKNKSVELEKVDTPASIPANESTTEPGAARTPQQSTRTKAHDAQIEIPGSDNHSMGRIGDLEHRKDELSYNAIVASKPSGEKVHGRIPDKSSNIGNLQEDVWDADDRRVLDEDEIVGTLSESSPTRPSDTTAATVTDENAGQRDVSDREPLKPGLQIGETNAKDAEKDVPDALEPMALDTNLKSCPGVNVERSFAAIEALSVASEDMGSQLYTDKGLDRAMNVDDSTISESASKVTSSAENVRQGESARKTGAMSDNDTVRSETHRNGFRKERMRRTSGTVSDGETERDRRIREGDSGKMEDHGRESDPIVRSEIVRRSDLGTRRGGSELRDDSSRKTDFGRRDSSAYRRSESGRKSLSLKRHEKERRTDSRHRVDLGRRSDADRRSELDRCTSSRTDLGRRSDSQTDRRIEPRRRSETERTRDTERIRDAERTRESDRARDTDRTRESDRTREAERMRAGDRDRTRDGDRKRDTDRIRETDRSREVERTDRTRDADKPDRDADRNRASSRSRDAERSRDNDKGRELEKMRDANRTRDTERTRATDKTRETDRIRESDRTRETERAREADKVREAAKSREAERARDGVRSREAERAREVQRSGDKDRLRDSDHGREGDRGQGRNRDSESERNRGGDRTRDGDRSRDRSRETDRSRDATRASEGDRTRENDRSRLIDRPREGDRRKCESARKSEFERAREVDRSRDDTKKAEAEQTRDSARSRDGYNRKAYDGDRSREADRTRAGDRRRESARSIVGDAKRDTERSRESSRRVDSDKPHESEKITDASKMSEAGNDSEDTRTKESLNETVTKRLEGSSDRGSNDGRKDSPEATRSVTGDFETPGEKPGRKLANEPTGVDSEPVDNKKTGHKVSDSSDSDDSNASEKYDPQALITAKGVVTNAKNDDMATLKSKISVEASARSSSSKSPETVDATDEKDQGKIGISLEAETGGQHIRVEGDNDTEISETAAGAENKVGIAMGDDGDSKIISGGYKKMSKDSKTLDSMSIDSNLAVKTTPALEDAIGPSASDDKAVTDVENKPESDLEKSESDKETPQKKKKKTKSRKVKSETTKEVSDSVEEEVESKEEVVGNGKNQGNDRKNAAEQDNKAGKRKQSDVRDESSSPISSSLAEEKTDEPVAGSVIGLKNLPEATDHKIENDDPKLANENKPAVDLKERTRSGSTKLLTGSAVDSPLAMTASGKRSASRQLEPNPERNTSARSTKDSSYVDREPESRESSEGLPLGRTSGRSTAHGSEDEINKDTKKGKRPGRGKRKLVDEDKGESDASEEDAKPAATATAPVTRGRGRGRGRPRGSTRALAPAARTIARTAPAVETDPDSDSMTSTRGRGGTVKRGEKRAKTNLGSKKAKASSPKHIGKSTTSAKHQRSNPQSPAVKAEPQSGDEDESDSGIAAKRQKTRRRLLMGVLRDIMNHKYANTFLKPVNPREAFNYTKIVKRPMDLNTIKKRLDDGTISTTVEFRRDLMLVFTNAMMYNESGHDVYIMAHDMKVDVTEQLQMFMTTAHLAEDGRQSTLKDKSEEEDSDEDRPILTSRRSTRPGNL</sequence>
<feature type="compositionally biased region" description="Basic and acidic residues" evidence="3">
    <location>
        <begin position="1643"/>
        <end position="1670"/>
    </location>
</feature>
<gene>
    <name evidence="5" type="ORF">SARC_01881</name>
</gene>
<feature type="compositionally biased region" description="Polar residues" evidence="3">
    <location>
        <begin position="720"/>
        <end position="733"/>
    </location>
</feature>
<name>A0A0L0GAK2_9EUKA</name>
<feature type="compositionally biased region" description="Basic and acidic residues" evidence="3">
    <location>
        <begin position="1588"/>
        <end position="1613"/>
    </location>
</feature>
<feature type="compositionally biased region" description="Basic and acidic residues" evidence="3">
    <location>
        <begin position="1712"/>
        <end position="1729"/>
    </location>
</feature>
<dbReference type="InterPro" id="IPR001487">
    <property type="entry name" value="Bromodomain"/>
</dbReference>
<dbReference type="STRING" id="667725.A0A0L0GAK2"/>
<feature type="compositionally biased region" description="Basic and acidic residues" evidence="3">
    <location>
        <begin position="1354"/>
        <end position="1365"/>
    </location>
</feature>
<protein>
    <recommendedName>
        <fullName evidence="4">Bromo domain-containing protein</fullName>
    </recommendedName>
</protein>
<organism evidence="5 6">
    <name type="scientific">Sphaeroforma arctica JP610</name>
    <dbReference type="NCBI Taxonomy" id="667725"/>
    <lineage>
        <taxon>Eukaryota</taxon>
        <taxon>Ichthyosporea</taxon>
        <taxon>Ichthyophonida</taxon>
        <taxon>Sphaeroforma</taxon>
    </lineage>
</organism>
<feature type="region of interest" description="Disordered" evidence="3">
    <location>
        <begin position="1507"/>
        <end position="1908"/>
    </location>
</feature>
<evidence type="ECO:0000313" key="6">
    <source>
        <dbReference type="Proteomes" id="UP000054560"/>
    </source>
</evidence>
<evidence type="ECO:0000256" key="1">
    <source>
        <dbReference type="ARBA" id="ARBA00023117"/>
    </source>
</evidence>
<feature type="compositionally biased region" description="Basic and acidic residues" evidence="3">
    <location>
        <begin position="632"/>
        <end position="643"/>
    </location>
</feature>